<evidence type="ECO:0000313" key="2">
    <source>
        <dbReference type="EMBL" id="VDN10094.1"/>
    </source>
</evidence>
<feature type="coiled-coil region" evidence="1">
    <location>
        <begin position="264"/>
        <end position="331"/>
    </location>
</feature>
<feature type="non-terminal residue" evidence="2">
    <location>
        <position position="485"/>
    </location>
</feature>
<dbReference type="EMBL" id="UYRU01048454">
    <property type="protein sequence ID" value="VDN10094.1"/>
    <property type="molecule type" value="Genomic_DNA"/>
</dbReference>
<evidence type="ECO:0000256" key="1">
    <source>
        <dbReference type="SAM" id="Coils"/>
    </source>
</evidence>
<protein>
    <submittedName>
        <fullName evidence="2">Uncharacterized protein</fullName>
    </submittedName>
</protein>
<organism evidence="2 3">
    <name type="scientific">Dibothriocephalus latus</name>
    <name type="common">Fish tapeworm</name>
    <name type="synonym">Diphyllobothrium latum</name>
    <dbReference type="NCBI Taxonomy" id="60516"/>
    <lineage>
        <taxon>Eukaryota</taxon>
        <taxon>Metazoa</taxon>
        <taxon>Spiralia</taxon>
        <taxon>Lophotrochozoa</taxon>
        <taxon>Platyhelminthes</taxon>
        <taxon>Cestoda</taxon>
        <taxon>Eucestoda</taxon>
        <taxon>Diphyllobothriidea</taxon>
        <taxon>Diphyllobothriidae</taxon>
        <taxon>Dibothriocephalus</taxon>
    </lineage>
</organism>
<proteinExistence type="predicted"/>
<sequence length="485" mass="54176">MLQRTDEVEAEIDRLDLAELANQGLGGLQRRAEKLKTRFSRPTTDREVGLIERAGQIAKEIARLTLTTRSQLPTAARQLDEDSCNASNNTILLQREAAKLNRKLDDWMRSLSALQPGVVDEETSREWHEVARMVQQEISQFDLSQDVEWASELREAGKELESRLQAVENLNNIQDLMSDAVGSSLNQVREKQAGFTTELDQLRGTREDYETERVPEANTLATELEELPSFDRIPNSPPPDAIQKAMQLERTGEEIKSAVDSPGVESVLEAREAYRQIAEQLQRARNLTDEAQNALADSQAAQGGATVDSQLSAVEERRRAMQVRVDQLAKRVQEESALSRDGANKLAGLQESLALLSNVADTAIRDAGRTDDLVSQLKPLVDASRPKLDTIAAETLQDRQQLTDMEQQVLAVEKRYNEFEGTANLAVDRANDTQNRLLSGLEDTERRFNELEAKLALPRRLAAYARSLLDMAYAGLGRDPLPLRL</sequence>
<feature type="coiled-coil region" evidence="1">
    <location>
        <begin position="402"/>
        <end position="454"/>
    </location>
</feature>
<keyword evidence="1" id="KW-0175">Coiled coil</keyword>
<name>A0A3P7L0A1_DIBLA</name>
<gene>
    <name evidence="2" type="ORF">DILT_LOCUS5925</name>
</gene>
<reference evidence="2 3" key="1">
    <citation type="submission" date="2018-11" db="EMBL/GenBank/DDBJ databases">
        <authorList>
            <consortium name="Pathogen Informatics"/>
        </authorList>
    </citation>
    <scope>NUCLEOTIDE SEQUENCE [LARGE SCALE GENOMIC DNA]</scope>
</reference>
<evidence type="ECO:0000313" key="3">
    <source>
        <dbReference type="Proteomes" id="UP000281553"/>
    </source>
</evidence>
<accession>A0A3P7L0A1</accession>
<dbReference type="AlphaFoldDB" id="A0A3P7L0A1"/>
<dbReference type="Proteomes" id="UP000281553">
    <property type="component" value="Unassembled WGS sequence"/>
</dbReference>
<keyword evidence="3" id="KW-1185">Reference proteome</keyword>